<evidence type="ECO:0000256" key="1">
    <source>
        <dbReference type="SAM" id="SignalP"/>
    </source>
</evidence>
<organism evidence="2 3">
    <name type="scientific">Terrihabitans rhizophilus</name>
    <dbReference type="NCBI Taxonomy" id="3092662"/>
    <lineage>
        <taxon>Bacteria</taxon>
        <taxon>Pseudomonadati</taxon>
        <taxon>Pseudomonadota</taxon>
        <taxon>Alphaproteobacteria</taxon>
        <taxon>Hyphomicrobiales</taxon>
        <taxon>Terrihabitans</taxon>
    </lineage>
</organism>
<protein>
    <submittedName>
        <fullName evidence="2">Uncharacterized protein</fullName>
    </submittedName>
</protein>
<proteinExistence type="predicted"/>
<sequence length="124" mass="13404">MTFRRLCLPILASLPVLLLPLAAHAEEYRFKAPAQTDLNRLYKVNRLTGEMGACQYAMSEGSVGVALCYSAGEGAGPQPIPGDYDLMASNHQAEGGIFRVNNRTGDVSVCYVLAERVVCTPQAR</sequence>
<keyword evidence="3" id="KW-1185">Reference proteome</keyword>
<dbReference type="RefSeq" id="WP_319844745.1">
    <property type="nucleotide sequence ID" value="NZ_JAXAFJ010000006.1"/>
</dbReference>
<evidence type="ECO:0000313" key="2">
    <source>
        <dbReference type="EMBL" id="MDX6806617.1"/>
    </source>
</evidence>
<gene>
    <name evidence="2" type="ORF">SCD90_11125</name>
</gene>
<feature type="chain" id="PRO_5045608026" evidence="1">
    <location>
        <begin position="26"/>
        <end position="124"/>
    </location>
</feature>
<dbReference type="EMBL" id="JAXAFJ010000006">
    <property type="protein sequence ID" value="MDX6806617.1"/>
    <property type="molecule type" value="Genomic_DNA"/>
</dbReference>
<accession>A0ABU4RP53</accession>
<dbReference type="Proteomes" id="UP001274321">
    <property type="component" value="Unassembled WGS sequence"/>
</dbReference>
<keyword evidence="1" id="KW-0732">Signal</keyword>
<name>A0ABU4RP53_9HYPH</name>
<feature type="signal peptide" evidence="1">
    <location>
        <begin position="1"/>
        <end position="25"/>
    </location>
</feature>
<evidence type="ECO:0000313" key="3">
    <source>
        <dbReference type="Proteomes" id="UP001274321"/>
    </source>
</evidence>
<comment type="caution">
    <text evidence="2">The sequence shown here is derived from an EMBL/GenBank/DDBJ whole genome shotgun (WGS) entry which is preliminary data.</text>
</comment>
<reference evidence="2 3" key="1">
    <citation type="submission" date="2023-11" db="EMBL/GenBank/DDBJ databases">
        <authorList>
            <person name="Bao R."/>
        </authorList>
    </citation>
    <scope>NUCLEOTIDE SEQUENCE [LARGE SCALE GENOMIC DNA]</scope>
    <source>
        <strain evidence="2 3">PJ23</strain>
    </source>
</reference>